<keyword evidence="4" id="KW-1185">Reference proteome</keyword>
<name>A0ABR3YG16_9PEZI</name>
<organism evidence="3 4">
    <name type="scientific">Ceratocystis pirilliformis</name>
    <dbReference type="NCBI Taxonomy" id="259994"/>
    <lineage>
        <taxon>Eukaryota</taxon>
        <taxon>Fungi</taxon>
        <taxon>Dikarya</taxon>
        <taxon>Ascomycota</taxon>
        <taxon>Pezizomycotina</taxon>
        <taxon>Sordariomycetes</taxon>
        <taxon>Hypocreomycetidae</taxon>
        <taxon>Microascales</taxon>
        <taxon>Ceratocystidaceae</taxon>
        <taxon>Ceratocystis</taxon>
    </lineage>
</organism>
<dbReference type="PANTHER" id="PTHR12821">
    <property type="entry name" value="BYSTIN"/>
    <property type="match status" value="1"/>
</dbReference>
<feature type="compositionally biased region" description="Polar residues" evidence="2">
    <location>
        <begin position="52"/>
        <end position="64"/>
    </location>
</feature>
<evidence type="ECO:0000313" key="4">
    <source>
        <dbReference type="Proteomes" id="UP001583280"/>
    </source>
</evidence>
<reference evidence="3 4" key="1">
    <citation type="journal article" date="2024" name="IMA Fungus">
        <title>IMA Genome - F19 : A genome assembly and annotation guide to empower mycologists, including annotated draft genome sequences of Ceratocystis pirilliformis, Diaporthe australafricana, Fusarium ophioides, Paecilomyces lecythidis, and Sporothrix stenoceras.</title>
        <authorList>
            <person name="Aylward J."/>
            <person name="Wilson A.M."/>
            <person name="Visagie C.M."/>
            <person name="Spraker J."/>
            <person name="Barnes I."/>
            <person name="Buitendag C."/>
            <person name="Ceriani C."/>
            <person name="Del Mar Angel L."/>
            <person name="du Plessis D."/>
            <person name="Fuchs T."/>
            <person name="Gasser K."/>
            <person name="Kramer D."/>
            <person name="Li W."/>
            <person name="Munsamy K."/>
            <person name="Piso A."/>
            <person name="Price J.L."/>
            <person name="Sonnekus B."/>
            <person name="Thomas C."/>
            <person name="van der Nest A."/>
            <person name="van Dijk A."/>
            <person name="van Heerden A."/>
            <person name="van Vuuren N."/>
            <person name="Yilmaz N."/>
            <person name="Duong T.A."/>
            <person name="van der Merwe N.A."/>
            <person name="Wingfield M.J."/>
            <person name="Wingfield B.D."/>
        </authorList>
    </citation>
    <scope>NUCLEOTIDE SEQUENCE [LARGE SCALE GENOMIC DNA]</scope>
    <source>
        <strain evidence="3 4">CMW 12675</strain>
    </source>
</reference>
<evidence type="ECO:0000256" key="1">
    <source>
        <dbReference type="ARBA" id="ARBA00007114"/>
    </source>
</evidence>
<comment type="caution">
    <text evidence="3">The sequence shown here is derived from an EMBL/GenBank/DDBJ whole genome shotgun (WGS) entry which is preliminary data.</text>
</comment>
<proteinExistence type="inferred from homology"/>
<dbReference type="EMBL" id="JAWDJO010000344">
    <property type="protein sequence ID" value="KAL1887177.1"/>
    <property type="molecule type" value="Genomic_DNA"/>
</dbReference>
<dbReference type="InterPro" id="IPR007955">
    <property type="entry name" value="Bystin"/>
</dbReference>
<accession>A0ABR3YG16</accession>
<feature type="region of interest" description="Disordered" evidence="2">
    <location>
        <begin position="1"/>
        <end position="125"/>
    </location>
</feature>
<dbReference type="Pfam" id="PF05291">
    <property type="entry name" value="Bystin"/>
    <property type="match status" value="1"/>
</dbReference>
<feature type="compositionally biased region" description="Acidic residues" evidence="2">
    <location>
        <begin position="94"/>
        <end position="104"/>
    </location>
</feature>
<protein>
    <submittedName>
        <fullName evidence="3">SnoRNA-binding rRNA-processing protein</fullName>
    </submittedName>
</protein>
<evidence type="ECO:0000313" key="3">
    <source>
        <dbReference type="EMBL" id="KAL1887177.1"/>
    </source>
</evidence>
<comment type="similarity">
    <text evidence="1">Belongs to the bystin family.</text>
</comment>
<feature type="compositionally biased region" description="Acidic residues" evidence="2">
    <location>
        <begin position="111"/>
        <end position="125"/>
    </location>
</feature>
<sequence>MPKAATTPTAPRRRHNPLELDYMQSGPLKTKAPKRVKKDTEQGPGFVDAKQTRTILSLGQGLTQEDQDERTAKQKAAASPNREAFNYDARLAELEEAEDDEPENTDMAGANDDEEAWGDEDDEIEHLDVDPEDLEAYRKFLPELDQDPLLAHGWDQKPDDGMAEDDEQPTNLADLIMEKIMQHEADMERRESGPIDDELPEKVVLVYTKIGEILSRWKSGKIPKPFKVLPTIPRWEEIIQLTKPESWTANAMYEATKIFTSGKKDTSRVFLEHVLLPRVREDIYEHHKLNVHLFKAVKRALYARSAWFKGFLFPLVSNNLTSREATIIGAVLTRVSVPILHSAAALAGLCEISAQGASDGIEGGGAVNILIKALLEKKYALPWSVIDSLVFHFLRFRSVDPASIKQADGLDIEETTNARLPVVWHQCFLAFAERYKNDITEDAREALLDLILTHGHPAISPEIRKELLSGRGRGVVEEPQSVALDGDDTMML</sequence>
<dbReference type="Proteomes" id="UP001583280">
    <property type="component" value="Unassembled WGS sequence"/>
</dbReference>
<dbReference type="PANTHER" id="PTHR12821:SF0">
    <property type="entry name" value="BYSTIN"/>
    <property type="match status" value="1"/>
</dbReference>
<evidence type="ECO:0000256" key="2">
    <source>
        <dbReference type="SAM" id="MobiDB-lite"/>
    </source>
</evidence>
<gene>
    <name evidence="3" type="primary">ENP1</name>
    <name evidence="3" type="ORF">Cpir12675_006661</name>
</gene>